<dbReference type="CDD" id="cd07343">
    <property type="entry name" value="M48A_Zmpste24p_like"/>
    <property type="match status" value="1"/>
</dbReference>
<accession>A0AAE0F0X5</accession>
<evidence type="ECO:0000256" key="15">
    <source>
        <dbReference type="RuleBase" id="RU366005"/>
    </source>
</evidence>
<keyword evidence="6 15" id="KW-0256">Endoplasmic reticulum</keyword>
<proteinExistence type="inferred from homology"/>
<evidence type="ECO:0000259" key="16">
    <source>
        <dbReference type="Pfam" id="PF01435"/>
    </source>
</evidence>
<evidence type="ECO:0000256" key="12">
    <source>
        <dbReference type="ARBA" id="ARBA00060927"/>
    </source>
</evidence>
<evidence type="ECO:0000256" key="4">
    <source>
        <dbReference type="ARBA" id="ARBA00022723"/>
    </source>
</evidence>
<evidence type="ECO:0000256" key="7">
    <source>
        <dbReference type="ARBA" id="ARBA00022833"/>
    </source>
</evidence>
<comment type="catalytic activity">
    <reaction evidence="11 15">
        <text>Hydrolyzes the peptide bond -P2-(S-farnesyl or geranylgeranyl)C-P1'-P2'-P3'-COOH where P1' and P2' are amino acids with aliphatic side chains and P3' is any C-terminal residue.</text>
        <dbReference type="EC" id="3.4.24.84"/>
    </reaction>
</comment>
<dbReference type="InterPro" id="IPR032456">
    <property type="entry name" value="Peptidase_M48_N"/>
</dbReference>
<evidence type="ECO:0000256" key="5">
    <source>
        <dbReference type="ARBA" id="ARBA00022801"/>
    </source>
</evidence>
<dbReference type="PANTHER" id="PTHR10120">
    <property type="entry name" value="CAAX PRENYL PROTEASE 1"/>
    <property type="match status" value="1"/>
</dbReference>
<feature type="binding site" evidence="14">
    <location>
        <position position="355"/>
    </location>
    <ligand>
        <name>Zn(2+)</name>
        <dbReference type="ChEBI" id="CHEBI:29105"/>
        <note>catalytic</note>
    </ligand>
</feature>
<evidence type="ECO:0000259" key="17">
    <source>
        <dbReference type="Pfam" id="PF16491"/>
    </source>
</evidence>
<keyword evidence="7 14" id="KW-0862">Zinc</keyword>
<keyword evidence="5 15" id="KW-0378">Hydrolase</keyword>
<dbReference type="InterPro" id="IPR027057">
    <property type="entry name" value="CAXX_Prtase_1"/>
</dbReference>
<protein>
    <recommendedName>
        <fullName evidence="15">CAAX prenyl protease</fullName>
        <ecNumber evidence="15">3.4.24.84</ecNumber>
    </recommendedName>
</protein>
<evidence type="ECO:0000256" key="11">
    <source>
        <dbReference type="ARBA" id="ARBA00044456"/>
    </source>
</evidence>
<feature type="transmembrane region" description="Helical" evidence="15">
    <location>
        <begin position="406"/>
        <end position="428"/>
    </location>
</feature>
<dbReference type="EMBL" id="LGRX02028944">
    <property type="protein sequence ID" value="KAK3247464.1"/>
    <property type="molecule type" value="Genomic_DNA"/>
</dbReference>
<dbReference type="GO" id="GO:0046872">
    <property type="term" value="F:metal ion binding"/>
    <property type="evidence" value="ECO:0007669"/>
    <property type="project" value="UniProtKB-UniRule"/>
</dbReference>
<gene>
    <name evidence="18" type="ORF">CYMTET_43043</name>
</gene>
<comment type="function">
    <text evidence="15">Proteolytically removes the C-terminal three residues of farnesylated proteins.</text>
</comment>
<dbReference type="Proteomes" id="UP001190700">
    <property type="component" value="Unassembled WGS sequence"/>
</dbReference>
<sequence>MTNKIPHSVFSNILILFYKLKYENPPRCLAVAAIYTRKQVWLSTSLIRITDMASFDFSTLMTSLSAGELPADLPYKEAVLCFTLFMHTFEVYLECRQLVYLRKTSLPAALQGIIKEETFQKSRVYSLDKWNFSMVRSTYSLIEGIAIIWYELLPLLWNWTLVPLAAMGLTADHEIVRSIVFTLVYILITTVIGLPWSIYGTFVLEAKHGFNKQTPSLFVKDIIKTFLLALIFVPILEGLLIPIIQFGGKYLALWLWLFMFSVAIVMMTIYPTLIAPLFNKYEPLSEGTLRSKIEALAGSLEFPLKKLYVVDGSTRSSHSNAYMYGFFKNKRIVLFDTLIKQCEDNEELVVAVLAHELGHWKEGHTVRQFVSGQVVSFVQFGLYTVVRNTDAIFTSFGYSDKPALIGLLLFQFIISPIDHIVGFVFNILSRMYEFQADAFARKLGYSKELREGLIRLQEENKGAMNIDPMYSAYHHSHPPLVERLEAIDMKKDD</sequence>
<dbReference type="EC" id="3.4.24.84" evidence="15"/>
<evidence type="ECO:0000256" key="3">
    <source>
        <dbReference type="ARBA" id="ARBA00022692"/>
    </source>
</evidence>
<feature type="transmembrane region" description="Helical" evidence="15">
    <location>
        <begin position="179"/>
        <end position="204"/>
    </location>
</feature>
<feature type="domain" description="Peptidase M48" evidence="16">
    <location>
        <begin position="284"/>
        <end position="488"/>
    </location>
</feature>
<name>A0AAE0F0X5_9CHLO</name>
<feature type="transmembrane region" description="Helical" evidence="15">
    <location>
        <begin position="250"/>
        <end position="270"/>
    </location>
</feature>
<evidence type="ECO:0000256" key="2">
    <source>
        <dbReference type="ARBA" id="ARBA00022670"/>
    </source>
</evidence>
<keyword evidence="2 15" id="KW-0645">Protease</keyword>
<evidence type="ECO:0000256" key="9">
    <source>
        <dbReference type="ARBA" id="ARBA00023049"/>
    </source>
</evidence>
<keyword evidence="9 15" id="KW-0482">Metalloprotease</keyword>
<evidence type="ECO:0000256" key="1">
    <source>
        <dbReference type="ARBA" id="ARBA00004477"/>
    </source>
</evidence>
<feature type="binding site" evidence="14">
    <location>
        <position position="433"/>
    </location>
    <ligand>
        <name>Zn(2+)</name>
        <dbReference type="ChEBI" id="CHEBI:29105"/>
        <note>catalytic</note>
    </ligand>
</feature>
<comment type="similarity">
    <text evidence="12 15">Belongs to the peptidase M48A family.</text>
</comment>
<dbReference type="GO" id="GO:0005789">
    <property type="term" value="C:endoplasmic reticulum membrane"/>
    <property type="evidence" value="ECO:0007669"/>
    <property type="project" value="UniProtKB-SubCell"/>
</dbReference>
<evidence type="ECO:0000256" key="13">
    <source>
        <dbReference type="PIRSR" id="PIRSR627057-1"/>
    </source>
</evidence>
<evidence type="ECO:0000256" key="14">
    <source>
        <dbReference type="PIRSR" id="PIRSR627057-2"/>
    </source>
</evidence>
<dbReference type="Gene3D" id="3.30.2010.10">
    <property type="entry name" value="Metalloproteases ('zincins'), catalytic domain"/>
    <property type="match status" value="1"/>
</dbReference>
<feature type="transmembrane region" description="Helical" evidence="15">
    <location>
        <begin position="225"/>
        <end position="244"/>
    </location>
</feature>
<dbReference type="GO" id="GO:0004222">
    <property type="term" value="F:metalloendopeptidase activity"/>
    <property type="evidence" value="ECO:0007669"/>
    <property type="project" value="UniProtKB-UniRule"/>
</dbReference>
<keyword evidence="4 14" id="KW-0479">Metal-binding</keyword>
<feature type="domain" description="CAAX prenyl protease 1 N-terminal" evidence="17">
    <location>
        <begin position="100"/>
        <end position="280"/>
    </location>
</feature>
<comment type="subcellular location">
    <subcellularLocation>
        <location evidence="1 15">Endoplasmic reticulum membrane</location>
        <topology evidence="1 15">Multi-pass membrane protein</topology>
    </subcellularLocation>
</comment>
<feature type="active site" evidence="13">
    <location>
        <position position="356"/>
    </location>
</feature>
<feature type="active site" description="Proton donor" evidence="13">
    <location>
        <position position="437"/>
    </location>
</feature>
<organism evidence="18 19">
    <name type="scientific">Cymbomonas tetramitiformis</name>
    <dbReference type="NCBI Taxonomy" id="36881"/>
    <lineage>
        <taxon>Eukaryota</taxon>
        <taxon>Viridiplantae</taxon>
        <taxon>Chlorophyta</taxon>
        <taxon>Pyramimonadophyceae</taxon>
        <taxon>Pyramimonadales</taxon>
        <taxon>Pyramimonadaceae</taxon>
        <taxon>Cymbomonas</taxon>
    </lineage>
</organism>
<feature type="transmembrane region" description="Helical" evidence="15">
    <location>
        <begin position="369"/>
        <end position="386"/>
    </location>
</feature>
<evidence type="ECO:0000313" key="19">
    <source>
        <dbReference type="Proteomes" id="UP001190700"/>
    </source>
</evidence>
<comment type="caution">
    <text evidence="18">The sequence shown here is derived from an EMBL/GenBank/DDBJ whole genome shotgun (WGS) entry which is preliminary data.</text>
</comment>
<evidence type="ECO:0000256" key="8">
    <source>
        <dbReference type="ARBA" id="ARBA00022989"/>
    </source>
</evidence>
<reference evidence="18 19" key="1">
    <citation type="journal article" date="2015" name="Genome Biol. Evol.">
        <title>Comparative Genomics of a Bacterivorous Green Alga Reveals Evolutionary Causalities and Consequences of Phago-Mixotrophic Mode of Nutrition.</title>
        <authorList>
            <person name="Burns J.A."/>
            <person name="Paasch A."/>
            <person name="Narechania A."/>
            <person name="Kim E."/>
        </authorList>
    </citation>
    <scope>NUCLEOTIDE SEQUENCE [LARGE SCALE GENOMIC DNA]</scope>
    <source>
        <strain evidence="18 19">PLY_AMNH</strain>
    </source>
</reference>
<feature type="transmembrane region" description="Helical" evidence="15">
    <location>
        <begin position="139"/>
        <end position="159"/>
    </location>
</feature>
<keyword evidence="3 15" id="KW-0812">Transmembrane</keyword>
<evidence type="ECO:0000256" key="10">
    <source>
        <dbReference type="ARBA" id="ARBA00023136"/>
    </source>
</evidence>
<dbReference type="AlphaFoldDB" id="A0AAE0F0X5"/>
<dbReference type="InterPro" id="IPR001915">
    <property type="entry name" value="Peptidase_M48"/>
</dbReference>
<keyword evidence="10 15" id="KW-0472">Membrane</keyword>
<dbReference type="Pfam" id="PF16491">
    <property type="entry name" value="Peptidase_M48_N"/>
    <property type="match status" value="1"/>
</dbReference>
<feature type="binding site" evidence="14">
    <location>
        <position position="359"/>
    </location>
    <ligand>
        <name>Zn(2+)</name>
        <dbReference type="ChEBI" id="CHEBI:29105"/>
        <note>catalytic</note>
    </ligand>
</feature>
<keyword evidence="19" id="KW-1185">Reference proteome</keyword>
<comment type="cofactor">
    <cofactor evidence="14 15">
        <name>Zn(2+)</name>
        <dbReference type="ChEBI" id="CHEBI:29105"/>
    </cofactor>
    <text evidence="14 15">Binds 1 zinc ion per subunit.</text>
</comment>
<dbReference type="Pfam" id="PF01435">
    <property type="entry name" value="Peptidase_M48"/>
    <property type="match status" value="1"/>
</dbReference>
<dbReference type="GO" id="GO:0071586">
    <property type="term" value="P:CAAX-box protein processing"/>
    <property type="evidence" value="ECO:0007669"/>
    <property type="project" value="UniProtKB-UniRule"/>
</dbReference>
<evidence type="ECO:0000313" key="18">
    <source>
        <dbReference type="EMBL" id="KAK3247464.1"/>
    </source>
</evidence>
<keyword evidence="8 15" id="KW-1133">Transmembrane helix</keyword>
<dbReference type="FunFam" id="3.30.2010.10:FF:000005">
    <property type="entry name" value="CAAX prenyl protease"/>
    <property type="match status" value="1"/>
</dbReference>
<evidence type="ECO:0000256" key="6">
    <source>
        <dbReference type="ARBA" id="ARBA00022824"/>
    </source>
</evidence>